<dbReference type="PANTHER" id="PTHR47505">
    <property type="entry name" value="DNA UTILIZATION PROTEIN YHGH"/>
    <property type="match status" value="1"/>
</dbReference>
<reference evidence="3 4" key="1">
    <citation type="submission" date="2024-09" db="EMBL/GenBank/DDBJ databases">
        <authorList>
            <person name="Sun Q."/>
            <person name="Mori K."/>
        </authorList>
    </citation>
    <scope>NUCLEOTIDE SEQUENCE [LARGE SCALE GENOMIC DNA]</scope>
    <source>
        <strain evidence="3 4">JCM 11201</strain>
    </source>
</reference>
<accession>A0ABV5WD73</accession>
<dbReference type="SUPFAM" id="SSF53271">
    <property type="entry name" value="PRTase-like"/>
    <property type="match status" value="1"/>
</dbReference>
<organism evidence="3 4">
    <name type="scientific">Ectobacillus funiculus</name>
    <dbReference type="NCBI Taxonomy" id="137993"/>
    <lineage>
        <taxon>Bacteria</taxon>
        <taxon>Bacillati</taxon>
        <taxon>Bacillota</taxon>
        <taxon>Bacilli</taxon>
        <taxon>Bacillales</taxon>
        <taxon>Bacillaceae</taxon>
        <taxon>Ectobacillus</taxon>
    </lineage>
</organism>
<dbReference type="RefSeq" id="WP_379948848.1">
    <property type="nucleotide sequence ID" value="NZ_JBHMAF010000034.1"/>
</dbReference>
<gene>
    <name evidence="3" type="ORF">ACFFMS_08460</name>
</gene>
<keyword evidence="3" id="KW-0808">Transferase</keyword>
<dbReference type="Proteomes" id="UP001589609">
    <property type="component" value="Unassembled WGS sequence"/>
</dbReference>
<evidence type="ECO:0000313" key="3">
    <source>
        <dbReference type="EMBL" id="MFB9758550.1"/>
    </source>
</evidence>
<name>A0ABV5WD73_9BACI</name>
<comment type="similarity">
    <text evidence="1">Belongs to the ComF/GntX family.</text>
</comment>
<keyword evidence="4" id="KW-1185">Reference proteome</keyword>
<evidence type="ECO:0000259" key="2">
    <source>
        <dbReference type="Pfam" id="PF00156"/>
    </source>
</evidence>
<dbReference type="InterPro" id="IPR029057">
    <property type="entry name" value="PRTase-like"/>
</dbReference>
<protein>
    <submittedName>
        <fullName evidence="3">Phosphoribosyltransferase family protein</fullName>
    </submittedName>
</protein>
<dbReference type="EMBL" id="JBHMAF010000034">
    <property type="protein sequence ID" value="MFB9758550.1"/>
    <property type="molecule type" value="Genomic_DNA"/>
</dbReference>
<dbReference type="InterPro" id="IPR000836">
    <property type="entry name" value="PRTase_dom"/>
</dbReference>
<dbReference type="Gene3D" id="3.40.50.2020">
    <property type="match status" value="1"/>
</dbReference>
<feature type="domain" description="Phosphoribosyltransferase" evidence="2">
    <location>
        <begin position="174"/>
        <end position="233"/>
    </location>
</feature>
<evidence type="ECO:0000313" key="4">
    <source>
        <dbReference type="Proteomes" id="UP001589609"/>
    </source>
</evidence>
<dbReference type="InterPro" id="IPR051910">
    <property type="entry name" value="ComF/GntX_DNA_util-trans"/>
</dbReference>
<dbReference type="Pfam" id="PF00156">
    <property type="entry name" value="Pribosyltran"/>
    <property type="match status" value="1"/>
</dbReference>
<dbReference type="CDD" id="cd06223">
    <property type="entry name" value="PRTases_typeI"/>
    <property type="match status" value="1"/>
</dbReference>
<dbReference type="GO" id="GO:0016757">
    <property type="term" value="F:glycosyltransferase activity"/>
    <property type="evidence" value="ECO:0007669"/>
    <property type="project" value="UniProtKB-KW"/>
</dbReference>
<dbReference type="PANTHER" id="PTHR47505:SF1">
    <property type="entry name" value="DNA UTILIZATION PROTEIN YHGH"/>
    <property type="match status" value="1"/>
</dbReference>
<proteinExistence type="inferred from homology"/>
<keyword evidence="3" id="KW-0328">Glycosyltransferase</keyword>
<evidence type="ECO:0000256" key="1">
    <source>
        <dbReference type="ARBA" id="ARBA00008007"/>
    </source>
</evidence>
<comment type="caution">
    <text evidence="3">The sequence shown here is derived from an EMBL/GenBank/DDBJ whole genome shotgun (WGS) entry which is preliminary data.</text>
</comment>
<sequence length="235" mass="27052">MTGHCLLCFENLSYALGWFSFLVKGEEQLICQECEQKFERIKGELCAICGRSLERLAPSHQEKGMCKDCLRWEEGPMQGALLQNRSLYVYDDWAKAVLARYKFRGDAILSEIFHKEIRQLYKHLPQSCRVIPVPLSSERQYERGFNQAELLAACLPYMKSPLITRVHTEKQSKKTRMERLQTQSPFLLSSRIQLEGEHILLVDDVYTTGTTLRQIGKVLREQGAAAVYALTVFRG</sequence>